<dbReference type="PANTHER" id="PTHR15341:SF3">
    <property type="entry name" value="NUCLEAR NUCLEIC ACID-BINDING PROTEIN C1D"/>
    <property type="match status" value="1"/>
</dbReference>
<dbReference type="STRING" id="334426.A0A0R3PVM8"/>
<keyword evidence="1" id="KW-0539">Nucleus</keyword>
<dbReference type="WBParaSite" id="ACOC_0001010201-mRNA-1">
    <property type="protein sequence ID" value="ACOC_0001010201-mRNA-1"/>
    <property type="gene ID" value="ACOC_0001010201"/>
</dbReference>
<evidence type="ECO:0000313" key="4">
    <source>
        <dbReference type="Proteomes" id="UP000267027"/>
    </source>
</evidence>
<comment type="similarity">
    <text evidence="1">Belongs to the C1D family.</text>
</comment>
<dbReference type="GO" id="GO:0010468">
    <property type="term" value="P:regulation of gene expression"/>
    <property type="evidence" value="ECO:0007669"/>
    <property type="project" value="TreeGrafter"/>
</dbReference>
<keyword evidence="4" id="KW-1185">Reference proteome</keyword>
<dbReference type="OMA" id="KECILRL"/>
<feature type="region of interest" description="Disordered" evidence="2">
    <location>
        <begin position="136"/>
        <end position="155"/>
    </location>
</feature>
<dbReference type="OrthoDB" id="1421013at2759"/>
<dbReference type="GO" id="GO:0000178">
    <property type="term" value="C:exosome (RNase complex)"/>
    <property type="evidence" value="ECO:0007669"/>
    <property type="project" value="TreeGrafter"/>
</dbReference>
<dbReference type="AlphaFoldDB" id="A0A0R3PVM8"/>
<sequence length="216" mass="24315">MVDASSTNGESTKKKVLPMECLQRLQKFDEALTALEVALEPVLNVGFDDHMKRSGLGLVQIDVMTMFVMNSLGWCLVAQHGRDPKDNVQLADELRRTKQYVERLKSIETRKSAPGLNKRVAKAFVRNALWDVPSKRSRHEVDMPEESPSIDEEQQSVVSDIEEDEVVAPAVIEQPSYTVANIKFELYVDESSKLLCASGSVVIVDKLRVLRFVLLR</sequence>
<feature type="compositionally biased region" description="Acidic residues" evidence="2">
    <location>
        <begin position="143"/>
        <end position="155"/>
    </location>
</feature>
<keyword evidence="1" id="KW-0238">DNA-binding</keyword>
<reference evidence="3 4" key="2">
    <citation type="submission" date="2018-11" db="EMBL/GenBank/DDBJ databases">
        <authorList>
            <consortium name="Pathogen Informatics"/>
        </authorList>
    </citation>
    <scope>NUCLEOTIDE SEQUENCE [LARGE SCALE GENOMIC DNA]</scope>
    <source>
        <strain evidence="3 4">Costa Rica</strain>
    </source>
</reference>
<evidence type="ECO:0000313" key="5">
    <source>
        <dbReference type="WBParaSite" id="ACOC_0001010201-mRNA-1"/>
    </source>
</evidence>
<evidence type="ECO:0000313" key="3">
    <source>
        <dbReference type="EMBL" id="VDM61688.1"/>
    </source>
</evidence>
<dbReference type="InterPro" id="IPR011082">
    <property type="entry name" value="Exosome-assoc_fac/DNA_repair"/>
</dbReference>
<dbReference type="GO" id="GO:0000460">
    <property type="term" value="P:maturation of 5.8S rRNA"/>
    <property type="evidence" value="ECO:0007669"/>
    <property type="project" value="TreeGrafter"/>
</dbReference>
<reference evidence="5" key="1">
    <citation type="submission" date="2017-02" db="UniProtKB">
        <authorList>
            <consortium name="WormBaseParasite"/>
        </authorList>
    </citation>
    <scope>IDENTIFICATION</scope>
</reference>
<comment type="subcellular location">
    <subcellularLocation>
        <location evidence="1">Cytoplasm</location>
    </subcellularLocation>
    <subcellularLocation>
        <location evidence="1">Nucleus</location>
        <location evidence="1">Nucleolus</location>
    </subcellularLocation>
    <subcellularLocation>
        <location evidence="1">Nucleus</location>
    </subcellularLocation>
</comment>
<evidence type="ECO:0000256" key="1">
    <source>
        <dbReference type="RuleBase" id="RU368003"/>
    </source>
</evidence>
<dbReference type="Proteomes" id="UP000267027">
    <property type="component" value="Unassembled WGS sequence"/>
</dbReference>
<comment type="subunit">
    <text evidence="1">Monomer and homodimer.</text>
</comment>
<dbReference type="PANTHER" id="PTHR15341">
    <property type="entry name" value="SUN-COR STEROID HORMONE RECEPTOR CO-REPRESSOR"/>
    <property type="match status" value="1"/>
</dbReference>
<dbReference type="GO" id="GO:0005730">
    <property type="term" value="C:nucleolus"/>
    <property type="evidence" value="ECO:0007669"/>
    <property type="project" value="UniProtKB-SubCell"/>
</dbReference>
<dbReference type="GO" id="GO:0003723">
    <property type="term" value="F:RNA binding"/>
    <property type="evidence" value="ECO:0007669"/>
    <property type="project" value="UniProtKB-UniRule"/>
</dbReference>
<name>A0A0R3PVM8_ANGCS</name>
<accession>A0A0R3PVM8</accession>
<dbReference type="GO" id="GO:0005737">
    <property type="term" value="C:cytoplasm"/>
    <property type="evidence" value="ECO:0007669"/>
    <property type="project" value="UniProtKB-SubCell"/>
</dbReference>
<organism evidence="5">
    <name type="scientific">Angiostrongylus costaricensis</name>
    <name type="common">Nematode worm</name>
    <dbReference type="NCBI Taxonomy" id="334426"/>
    <lineage>
        <taxon>Eukaryota</taxon>
        <taxon>Metazoa</taxon>
        <taxon>Ecdysozoa</taxon>
        <taxon>Nematoda</taxon>
        <taxon>Chromadorea</taxon>
        <taxon>Rhabditida</taxon>
        <taxon>Rhabditina</taxon>
        <taxon>Rhabditomorpha</taxon>
        <taxon>Strongyloidea</taxon>
        <taxon>Metastrongylidae</taxon>
        <taxon>Angiostrongylus</taxon>
    </lineage>
</organism>
<protein>
    <recommendedName>
        <fullName evidence="1">Nuclear nucleic acid-binding protein C1D</fullName>
    </recommendedName>
</protein>
<keyword evidence="1" id="KW-0698">rRNA processing</keyword>
<dbReference type="GO" id="GO:0003677">
    <property type="term" value="F:DNA binding"/>
    <property type="evidence" value="ECO:0007669"/>
    <property type="project" value="UniProtKB-KW"/>
</dbReference>
<proteinExistence type="inferred from homology"/>
<gene>
    <name evidence="3" type="ORF">ACOC_LOCUS10103</name>
</gene>
<keyword evidence="1" id="KW-0694">RNA-binding</keyword>
<keyword evidence="1" id="KW-0963">Cytoplasm</keyword>
<dbReference type="EMBL" id="UYYA01004410">
    <property type="protein sequence ID" value="VDM61688.1"/>
    <property type="molecule type" value="Genomic_DNA"/>
</dbReference>
<evidence type="ECO:0000256" key="2">
    <source>
        <dbReference type="SAM" id="MobiDB-lite"/>
    </source>
</evidence>
<comment type="function">
    <text evidence="1">Plays a role in the recruitment of the exosome to pre-rRNA to mediate the 3'-5' end processing of the 5.8S rRNA.</text>
</comment>